<organism evidence="2 3">
    <name type="scientific">Paraclostridium ghonii</name>
    <dbReference type="NCBI Taxonomy" id="29358"/>
    <lineage>
        <taxon>Bacteria</taxon>
        <taxon>Bacillati</taxon>
        <taxon>Bacillota</taxon>
        <taxon>Clostridia</taxon>
        <taxon>Peptostreptococcales</taxon>
        <taxon>Peptostreptococcaceae</taxon>
        <taxon>Paraclostridium</taxon>
    </lineage>
</organism>
<sequence length="247" mass="28746">MKLGIPALVHEIESAIYICKKVKQIKHIEIGIDNLYECEKILNYKNEFKENDISVGIHLPMELNTCENVEYIRNSWVKFISEINNKLNELDIRYFNMHLGYVIKSRFDKNKKKYLNNSINFLQLTNVGKSHIFIENTYTYGGDICNIGTTTSEFEYIFNNIDNIGFCYDTGHDLINPDNFIDILKDKVNLIHLSDNDGNKDLHIGIGKGILNLESLKNLMSMNIQYAVLEIKYEDIDESIKVLERFM</sequence>
<name>A0ABU0N075_9FIRM</name>
<proteinExistence type="predicted"/>
<dbReference type="Proteomes" id="UP001232584">
    <property type="component" value="Unassembled WGS sequence"/>
</dbReference>
<protein>
    <submittedName>
        <fullName evidence="2">Sugar phosphate isomerase/epimerase</fullName>
    </submittedName>
</protein>
<gene>
    <name evidence="2" type="ORF">QOZ92_001673</name>
</gene>
<evidence type="ECO:0000313" key="3">
    <source>
        <dbReference type="Proteomes" id="UP001232584"/>
    </source>
</evidence>
<dbReference type="EMBL" id="JAUSWG010000006">
    <property type="protein sequence ID" value="MDQ0556559.1"/>
    <property type="molecule type" value="Genomic_DNA"/>
</dbReference>
<dbReference type="Gene3D" id="3.20.20.150">
    <property type="entry name" value="Divalent-metal-dependent TIM barrel enzymes"/>
    <property type="match status" value="1"/>
</dbReference>
<reference evidence="2 3" key="1">
    <citation type="submission" date="2023-07" db="EMBL/GenBank/DDBJ databases">
        <title>Genomic Encyclopedia of Type Strains, Phase IV (KMG-IV): sequencing the most valuable type-strain genomes for metagenomic binning, comparative biology and taxonomic classification.</title>
        <authorList>
            <person name="Goeker M."/>
        </authorList>
    </citation>
    <scope>NUCLEOTIDE SEQUENCE [LARGE SCALE GENOMIC DNA]</scope>
    <source>
        <strain evidence="2 3">DSM 15049</strain>
    </source>
</reference>
<dbReference type="Pfam" id="PF01261">
    <property type="entry name" value="AP_endonuc_2"/>
    <property type="match status" value="1"/>
</dbReference>
<dbReference type="InterPro" id="IPR001719">
    <property type="entry name" value="AP_endonuc_2"/>
</dbReference>
<dbReference type="SUPFAM" id="SSF51658">
    <property type="entry name" value="Xylose isomerase-like"/>
    <property type="match status" value="1"/>
</dbReference>
<dbReference type="RefSeq" id="WP_307505964.1">
    <property type="nucleotide sequence ID" value="NZ_BAAACE010000027.1"/>
</dbReference>
<dbReference type="GO" id="GO:0016853">
    <property type="term" value="F:isomerase activity"/>
    <property type="evidence" value="ECO:0007669"/>
    <property type="project" value="UniProtKB-KW"/>
</dbReference>
<dbReference type="PANTHER" id="PTHR21445:SF0">
    <property type="entry name" value="APURINIC-APYRIMIDINIC ENDONUCLEASE"/>
    <property type="match status" value="1"/>
</dbReference>
<evidence type="ECO:0000259" key="1">
    <source>
        <dbReference type="Pfam" id="PF01261"/>
    </source>
</evidence>
<comment type="caution">
    <text evidence="2">The sequence shown here is derived from an EMBL/GenBank/DDBJ whole genome shotgun (WGS) entry which is preliminary data.</text>
</comment>
<feature type="domain" description="Xylose isomerase-like TIM barrel" evidence="1">
    <location>
        <begin position="39"/>
        <end position="243"/>
    </location>
</feature>
<dbReference type="InterPro" id="IPR013022">
    <property type="entry name" value="Xyl_isomerase-like_TIM-brl"/>
</dbReference>
<accession>A0ABU0N075</accession>
<evidence type="ECO:0000313" key="2">
    <source>
        <dbReference type="EMBL" id="MDQ0556559.1"/>
    </source>
</evidence>
<dbReference type="PANTHER" id="PTHR21445">
    <property type="entry name" value="ENDONUCLEASE IV ENDODEOXYRIBONUCLEASE IV"/>
    <property type="match status" value="1"/>
</dbReference>
<keyword evidence="3" id="KW-1185">Reference proteome</keyword>
<keyword evidence="2" id="KW-0413">Isomerase</keyword>
<dbReference type="InterPro" id="IPR036237">
    <property type="entry name" value="Xyl_isomerase-like_sf"/>
</dbReference>